<dbReference type="GO" id="GO:0000287">
    <property type="term" value="F:magnesium ion binding"/>
    <property type="evidence" value="ECO:0007669"/>
    <property type="project" value="UniProtKB-UniRule"/>
</dbReference>
<evidence type="ECO:0000313" key="3">
    <source>
        <dbReference type="EMBL" id="MBC8432523.1"/>
    </source>
</evidence>
<feature type="binding site" evidence="2">
    <location>
        <position position="38"/>
    </location>
    <ligand>
        <name>Mg(2+)</name>
        <dbReference type="ChEBI" id="CHEBI:18420"/>
    </ligand>
</feature>
<dbReference type="NCBIfam" id="NF011405">
    <property type="entry name" value="PRK14830.1"/>
    <property type="match status" value="1"/>
</dbReference>
<feature type="binding site" evidence="2">
    <location>
        <position position="87"/>
    </location>
    <ligand>
        <name>substrate</name>
    </ligand>
</feature>
<comment type="cofactor">
    <cofactor evidence="2">
        <name>Mg(2+)</name>
        <dbReference type="ChEBI" id="CHEBI:18420"/>
    </cofactor>
    <text evidence="2">Binds 2 magnesium ions per subunit.</text>
</comment>
<dbReference type="EC" id="2.5.1.-" evidence="2"/>
<gene>
    <name evidence="3" type="ORF">H8D96_11455</name>
</gene>
<feature type="binding site" evidence="2">
    <location>
        <position position="225"/>
    </location>
    <ligand>
        <name>Mg(2+)</name>
        <dbReference type="ChEBI" id="CHEBI:18420"/>
    </ligand>
</feature>
<evidence type="ECO:0000256" key="1">
    <source>
        <dbReference type="ARBA" id="ARBA00022679"/>
    </source>
</evidence>
<feature type="binding site" evidence="2">
    <location>
        <begin position="83"/>
        <end position="85"/>
    </location>
    <ligand>
        <name>substrate</name>
    </ligand>
</feature>
<feature type="binding site" evidence="2">
    <location>
        <position position="89"/>
    </location>
    <ligand>
        <name>substrate</name>
    </ligand>
</feature>
<accession>A0A8J6NUB5</accession>
<dbReference type="InterPro" id="IPR018520">
    <property type="entry name" value="UPP_synth-like_CS"/>
</dbReference>
<feature type="binding site" evidence="2">
    <location>
        <begin position="212"/>
        <end position="214"/>
    </location>
    <ligand>
        <name>substrate</name>
    </ligand>
</feature>
<feature type="binding site" evidence="2">
    <location>
        <position position="51"/>
    </location>
    <ligand>
        <name>substrate</name>
    </ligand>
</feature>
<feature type="binding site" evidence="2">
    <location>
        <position position="55"/>
    </location>
    <ligand>
        <name>substrate</name>
    </ligand>
</feature>
<dbReference type="AlphaFoldDB" id="A0A8J6NUB5"/>
<keyword evidence="2" id="KW-0479">Metal-binding</keyword>
<dbReference type="PANTHER" id="PTHR10291:SF0">
    <property type="entry name" value="DEHYDRODOLICHYL DIPHOSPHATE SYNTHASE 2"/>
    <property type="match status" value="1"/>
</dbReference>
<comment type="similarity">
    <text evidence="2">Belongs to the UPP synthase family.</text>
</comment>
<protein>
    <recommendedName>
        <fullName evidence="2">Isoprenyl transferase</fullName>
        <ecNumber evidence="2">2.5.1.-</ecNumber>
    </recommendedName>
</protein>
<feature type="binding site" evidence="2">
    <location>
        <position position="206"/>
    </location>
    <ligand>
        <name>substrate</name>
    </ligand>
</feature>
<dbReference type="PROSITE" id="PS01066">
    <property type="entry name" value="UPP_SYNTHASE"/>
    <property type="match status" value="1"/>
</dbReference>
<feature type="active site" description="Proton acceptor" evidence="2">
    <location>
        <position position="86"/>
    </location>
</feature>
<dbReference type="EMBL" id="JACNIG010000229">
    <property type="protein sequence ID" value="MBC8432523.1"/>
    <property type="molecule type" value="Genomic_DNA"/>
</dbReference>
<dbReference type="GO" id="GO:0045547">
    <property type="term" value="F:ditrans,polycis-polyprenyl diphosphate synthase [(2E,6E)-farnesyl diphosphate specific] activity"/>
    <property type="evidence" value="ECO:0007669"/>
    <property type="project" value="TreeGrafter"/>
</dbReference>
<comment type="function">
    <text evidence="2">Catalyzes the condensation of isopentenyl diphosphate (IPP) with allylic pyrophosphates generating different type of terpenoids.</text>
</comment>
<dbReference type="SUPFAM" id="SSF64005">
    <property type="entry name" value="Undecaprenyl diphosphate synthase"/>
    <property type="match status" value="1"/>
</dbReference>
<dbReference type="Pfam" id="PF01255">
    <property type="entry name" value="Prenyltransf"/>
    <property type="match status" value="1"/>
</dbReference>
<evidence type="ECO:0000313" key="4">
    <source>
        <dbReference type="Proteomes" id="UP000605201"/>
    </source>
</evidence>
<dbReference type="InterPro" id="IPR036424">
    <property type="entry name" value="UPP_synth-like_sf"/>
</dbReference>
<feature type="binding site" evidence="2">
    <location>
        <position position="43"/>
    </location>
    <ligand>
        <name>substrate</name>
    </ligand>
</feature>
<organism evidence="3 4">
    <name type="scientific">Candidatus Desulfatibia vada</name>
    <dbReference type="NCBI Taxonomy" id="2841696"/>
    <lineage>
        <taxon>Bacteria</taxon>
        <taxon>Pseudomonadati</taxon>
        <taxon>Thermodesulfobacteriota</taxon>
        <taxon>Desulfobacteria</taxon>
        <taxon>Desulfobacterales</taxon>
        <taxon>Desulfobacterales incertae sedis</taxon>
        <taxon>Candidatus Desulfatibia</taxon>
    </lineage>
</organism>
<dbReference type="Proteomes" id="UP000605201">
    <property type="component" value="Unassembled WGS sequence"/>
</dbReference>
<dbReference type="NCBIfam" id="TIGR00055">
    <property type="entry name" value="uppS"/>
    <property type="match status" value="1"/>
</dbReference>
<keyword evidence="1 2" id="KW-0808">Transferase</keyword>
<dbReference type="FunFam" id="3.40.1180.10:FF:000001">
    <property type="entry name" value="(2E,6E)-farnesyl-diphosphate-specific ditrans,polycis-undecaprenyl-diphosphate synthase"/>
    <property type="match status" value="1"/>
</dbReference>
<dbReference type="Gene3D" id="3.40.1180.10">
    <property type="entry name" value="Decaprenyl diphosphate synthase-like"/>
    <property type="match status" value="1"/>
</dbReference>
<feature type="binding site" evidence="2">
    <location>
        <begin position="39"/>
        <end position="42"/>
    </location>
    <ligand>
        <name>substrate</name>
    </ligand>
</feature>
<evidence type="ECO:0000256" key="2">
    <source>
        <dbReference type="HAMAP-Rule" id="MF_01139"/>
    </source>
</evidence>
<proteinExistence type="inferred from homology"/>
<feature type="active site" evidence="2">
    <location>
        <position position="38"/>
    </location>
</feature>
<comment type="subunit">
    <text evidence="2">Homodimer.</text>
</comment>
<dbReference type="GO" id="GO:0016094">
    <property type="term" value="P:polyprenol biosynthetic process"/>
    <property type="evidence" value="ECO:0007669"/>
    <property type="project" value="TreeGrafter"/>
</dbReference>
<dbReference type="PANTHER" id="PTHR10291">
    <property type="entry name" value="DEHYDRODOLICHYL DIPHOSPHATE SYNTHASE FAMILY MEMBER"/>
    <property type="match status" value="1"/>
</dbReference>
<sequence length="258" mass="29455">MKSVKKKSKRSLNSDPFSFNHTGLDSAKLPVHVAIIMDGNGRWAKKRLLNRVKGHEKGTEVVRTIVRACRKIGISYLTLYAFSTENWQRPKSEIAALMTILQQFLETEQKELMDNNIRLNAIGQVERLPAGVRRILDKTMALTKENSKMCLNLALSYGGRAEIVKMVKDIAIKVKNGTIDPGSITAELIPEYLYTGMIPDPDLLIRTSGEMRISNFLLWQIAYTEIHVTDTLWPDFGKDEFIRILADYQQRERRFGKV</sequence>
<dbReference type="HAMAP" id="MF_01139">
    <property type="entry name" value="ISPT"/>
    <property type="match status" value="1"/>
</dbReference>
<name>A0A8J6NUB5_9BACT</name>
<keyword evidence="2" id="KW-0460">Magnesium</keyword>
<dbReference type="InterPro" id="IPR001441">
    <property type="entry name" value="UPP_synth-like"/>
</dbReference>
<reference evidence="3 4" key="1">
    <citation type="submission" date="2020-08" db="EMBL/GenBank/DDBJ databases">
        <title>Bridging the membrane lipid divide: bacteria of the FCB group superphylum have the potential to synthesize archaeal ether lipids.</title>
        <authorList>
            <person name="Villanueva L."/>
            <person name="Von Meijenfeldt F.A.B."/>
            <person name="Westbye A.B."/>
            <person name="Yadav S."/>
            <person name="Hopmans E.C."/>
            <person name="Dutilh B.E."/>
            <person name="Sinninghe Damste J.S."/>
        </authorList>
    </citation>
    <scope>NUCLEOTIDE SEQUENCE [LARGE SCALE GENOMIC DNA]</scope>
    <source>
        <strain evidence="3">NIOZ-UU17</strain>
    </source>
</reference>
<dbReference type="CDD" id="cd00475">
    <property type="entry name" value="Cis_IPPS"/>
    <property type="match status" value="1"/>
</dbReference>
<comment type="caution">
    <text evidence="3">The sequence shown here is derived from an EMBL/GenBank/DDBJ whole genome shotgun (WGS) entry which is preliminary data.</text>
</comment>